<dbReference type="GO" id="GO:0016887">
    <property type="term" value="F:ATP hydrolysis activity"/>
    <property type="evidence" value="ECO:0007669"/>
    <property type="project" value="InterPro"/>
</dbReference>
<evidence type="ECO:0000259" key="2">
    <source>
        <dbReference type="Pfam" id="PF00437"/>
    </source>
</evidence>
<feature type="domain" description="Bacterial type II secretion system protein E" evidence="2">
    <location>
        <begin position="165"/>
        <end position="384"/>
    </location>
</feature>
<sequence length="456" mass="49216">MTVDAVSVPYLPAQPLAKGPGLLTPETLVKAVTARMTAQIRVEESATGRVVDAERRDQIAEVILAEELEAIAHAELSAGRPMPTAEAEADLARRARNHLFGLGGFQPYLELDDVENINILGHDKVFLRLTGNRRVRGEWPVAASDDELVDLIRMVAARSGEDERRFDRGSPIVDAQLPDGSRMNAVAWVSRRPTVSIRIHRYPTATMTTMLDLGVVDEDLAAFLSAAVKARMNILIAGGPGTGKTTLLRALASQISPAESLITIEDSRELNLDADAQAHPEVRSLQSRPGNIEGEGEISLAVLTRAALRQAPDRVIVGEVRGEEVVQMFKAMSQGSDGSMATIHASDSREVFVKLATYAAEAPSRPGVTEVNLYIASAVDLIVQLDYTTDGITRVISSVREVSDADGENLVTNEVFEPDGDNRARATGVISDKRARKLAAAGLDPDVLRAALPREW</sequence>
<dbReference type="OrthoDB" id="9810761at2"/>
<organism evidence="3 4">
    <name type="scientific">Catenulispora acidiphila (strain DSM 44928 / JCM 14897 / NBRC 102108 / NRRL B-24433 / ID139908)</name>
    <dbReference type="NCBI Taxonomy" id="479433"/>
    <lineage>
        <taxon>Bacteria</taxon>
        <taxon>Bacillati</taxon>
        <taxon>Actinomycetota</taxon>
        <taxon>Actinomycetes</taxon>
        <taxon>Catenulisporales</taxon>
        <taxon>Catenulisporaceae</taxon>
        <taxon>Catenulispora</taxon>
    </lineage>
</organism>
<protein>
    <submittedName>
        <fullName evidence="3">Type II secretion system protein E</fullName>
    </submittedName>
</protein>
<dbReference type="AlphaFoldDB" id="C7Q3G7"/>
<dbReference type="PANTHER" id="PTHR30486">
    <property type="entry name" value="TWITCHING MOTILITY PROTEIN PILT"/>
    <property type="match status" value="1"/>
</dbReference>
<accession>C7Q3G7</accession>
<dbReference type="STRING" id="479433.Caci_6894"/>
<dbReference type="eggNOG" id="COG4962">
    <property type="taxonomic scope" value="Bacteria"/>
</dbReference>
<dbReference type="EMBL" id="CP001700">
    <property type="protein sequence ID" value="ACU75732.1"/>
    <property type="molecule type" value="Genomic_DNA"/>
</dbReference>
<keyword evidence="4" id="KW-1185">Reference proteome</keyword>
<dbReference type="Gene3D" id="3.40.50.300">
    <property type="entry name" value="P-loop containing nucleotide triphosphate hydrolases"/>
    <property type="match status" value="1"/>
</dbReference>
<dbReference type="KEGG" id="cai:Caci_6894"/>
<dbReference type="Proteomes" id="UP000000851">
    <property type="component" value="Chromosome"/>
</dbReference>
<dbReference type="InterPro" id="IPR027417">
    <property type="entry name" value="P-loop_NTPase"/>
</dbReference>
<dbReference type="InterPro" id="IPR050921">
    <property type="entry name" value="T4SS_GSP_E_ATPase"/>
</dbReference>
<dbReference type="InterPro" id="IPR001482">
    <property type="entry name" value="T2SS/T4SS_dom"/>
</dbReference>
<dbReference type="PANTHER" id="PTHR30486:SF6">
    <property type="entry name" value="TYPE IV PILUS RETRACTATION ATPASE PILT"/>
    <property type="match status" value="1"/>
</dbReference>
<dbReference type="RefSeq" id="WP_015795460.1">
    <property type="nucleotide sequence ID" value="NC_013131.1"/>
</dbReference>
<dbReference type="InParanoid" id="C7Q3G7"/>
<gene>
    <name evidence="3" type="ordered locus">Caci_6894</name>
</gene>
<dbReference type="CDD" id="cd01130">
    <property type="entry name" value="VirB11-like_ATPase"/>
    <property type="match status" value="1"/>
</dbReference>
<evidence type="ECO:0000313" key="4">
    <source>
        <dbReference type="Proteomes" id="UP000000851"/>
    </source>
</evidence>
<reference evidence="3 4" key="1">
    <citation type="journal article" date="2009" name="Stand. Genomic Sci.">
        <title>Complete genome sequence of Catenulispora acidiphila type strain (ID 139908).</title>
        <authorList>
            <person name="Copeland A."/>
            <person name="Lapidus A."/>
            <person name="Glavina Del Rio T."/>
            <person name="Nolan M."/>
            <person name="Lucas S."/>
            <person name="Chen F."/>
            <person name="Tice H."/>
            <person name="Cheng J.F."/>
            <person name="Bruce D."/>
            <person name="Goodwin L."/>
            <person name="Pitluck S."/>
            <person name="Mikhailova N."/>
            <person name="Pati A."/>
            <person name="Ivanova N."/>
            <person name="Mavromatis K."/>
            <person name="Chen A."/>
            <person name="Palaniappan K."/>
            <person name="Chain P."/>
            <person name="Land M."/>
            <person name="Hauser L."/>
            <person name="Chang Y.J."/>
            <person name="Jeffries C.D."/>
            <person name="Chertkov O."/>
            <person name="Brettin T."/>
            <person name="Detter J.C."/>
            <person name="Han C."/>
            <person name="Ali Z."/>
            <person name="Tindall B.J."/>
            <person name="Goker M."/>
            <person name="Bristow J."/>
            <person name="Eisen J.A."/>
            <person name="Markowitz V."/>
            <person name="Hugenholtz P."/>
            <person name="Kyrpides N.C."/>
            <person name="Klenk H.P."/>
        </authorList>
    </citation>
    <scope>NUCLEOTIDE SEQUENCE [LARGE SCALE GENOMIC DNA]</scope>
    <source>
        <strain evidence="4">DSM 44928 / JCM 14897 / NBRC 102108 / NRRL B-24433 / ID139908</strain>
    </source>
</reference>
<dbReference type="Gene3D" id="3.30.450.380">
    <property type="match status" value="1"/>
</dbReference>
<dbReference type="Pfam" id="PF00437">
    <property type="entry name" value="T2SSE"/>
    <property type="match status" value="1"/>
</dbReference>
<evidence type="ECO:0000313" key="3">
    <source>
        <dbReference type="EMBL" id="ACU75732.1"/>
    </source>
</evidence>
<evidence type="ECO:0000256" key="1">
    <source>
        <dbReference type="ARBA" id="ARBA00006611"/>
    </source>
</evidence>
<dbReference type="HOGENOM" id="CLU_005379_6_0_11"/>
<name>C7Q3G7_CATAD</name>
<comment type="similarity">
    <text evidence="1">Belongs to the GSP E family.</text>
</comment>
<proteinExistence type="inferred from homology"/>
<dbReference type="SUPFAM" id="SSF52540">
    <property type="entry name" value="P-loop containing nucleoside triphosphate hydrolases"/>
    <property type="match status" value="1"/>
</dbReference>